<organism evidence="1 2">
    <name type="scientific">Collybia nuda</name>
    <dbReference type="NCBI Taxonomy" id="64659"/>
    <lineage>
        <taxon>Eukaryota</taxon>
        <taxon>Fungi</taxon>
        <taxon>Dikarya</taxon>
        <taxon>Basidiomycota</taxon>
        <taxon>Agaricomycotina</taxon>
        <taxon>Agaricomycetes</taxon>
        <taxon>Agaricomycetidae</taxon>
        <taxon>Agaricales</taxon>
        <taxon>Tricholomatineae</taxon>
        <taxon>Clitocybaceae</taxon>
        <taxon>Collybia</taxon>
    </lineage>
</organism>
<evidence type="ECO:0000313" key="1">
    <source>
        <dbReference type="EMBL" id="KAF9464335.1"/>
    </source>
</evidence>
<gene>
    <name evidence="1" type="ORF">BDZ94DRAFT_1321217</name>
</gene>
<dbReference type="EMBL" id="MU150255">
    <property type="protein sequence ID" value="KAF9464335.1"/>
    <property type="molecule type" value="Genomic_DNA"/>
</dbReference>
<accession>A0A9P6CJH4</accession>
<protein>
    <submittedName>
        <fullName evidence="1">Uncharacterized protein</fullName>
    </submittedName>
</protein>
<dbReference type="Proteomes" id="UP000807353">
    <property type="component" value="Unassembled WGS sequence"/>
</dbReference>
<comment type="caution">
    <text evidence="1">The sequence shown here is derived from an EMBL/GenBank/DDBJ whole genome shotgun (WGS) entry which is preliminary data.</text>
</comment>
<dbReference type="AlphaFoldDB" id="A0A9P6CJH4"/>
<sequence length="102" mass="11855">MDPHSDPVCPACDRVFLTMKGLHSHLTSAKSCKWYKKGKIASFDFYEEAKEVEEVEVIEEELTEDNDSYNPVGSSLEEAMEEIWEEMDQARFKYISFYQSLS</sequence>
<evidence type="ECO:0000313" key="2">
    <source>
        <dbReference type="Proteomes" id="UP000807353"/>
    </source>
</evidence>
<proteinExistence type="predicted"/>
<name>A0A9P6CJH4_9AGAR</name>
<dbReference type="OrthoDB" id="2685660at2759"/>
<keyword evidence="2" id="KW-1185">Reference proteome</keyword>
<reference evidence="1" key="1">
    <citation type="submission" date="2020-11" db="EMBL/GenBank/DDBJ databases">
        <authorList>
            <consortium name="DOE Joint Genome Institute"/>
            <person name="Ahrendt S."/>
            <person name="Riley R."/>
            <person name="Andreopoulos W."/>
            <person name="Labutti K."/>
            <person name="Pangilinan J."/>
            <person name="Ruiz-Duenas F.J."/>
            <person name="Barrasa J.M."/>
            <person name="Sanchez-Garcia M."/>
            <person name="Camarero S."/>
            <person name="Miyauchi S."/>
            <person name="Serrano A."/>
            <person name="Linde D."/>
            <person name="Babiker R."/>
            <person name="Drula E."/>
            <person name="Ayuso-Fernandez I."/>
            <person name="Pacheco R."/>
            <person name="Padilla G."/>
            <person name="Ferreira P."/>
            <person name="Barriuso J."/>
            <person name="Kellner H."/>
            <person name="Castanera R."/>
            <person name="Alfaro M."/>
            <person name="Ramirez L."/>
            <person name="Pisabarro A.G."/>
            <person name="Kuo A."/>
            <person name="Tritt A."/>
            <person name="Lipzen A."/>
            <person name="He G."/>
            <person name="Yan M."/>
            <person name="Ng V."/>
            <person name="Cullen D."/>
            <person name="Martin F."/>
            <person name="Rosso M.-N."/>
            <person name="Henrissat B."/>
            <person name="Hibbett D."/>
            <person name="Martinez A.T."/>
            <person name="Grigoriev I.V."/>
        </authorList>
    </citation>
    <scope>NUCLEOTIDE SEQUENCE</scope>
    <source>
        <strain evidence="1">CBS 247.69</strain>
    </source>
</reference>